<dbReference type="EMBL" id="AHNZ02000387">
    <property type="protein sequence ID" value="EMO05709.1"/>
    <property type="molecule type" value="Genomic_DNA"/>
</dbReference>
<dbReference type="Proteomes" id="UP000012092">
    <property type="component" value="Unassembled WGS sequence"/>
</dbReference>
<proteinExistence type="predicted"/>
<evidence type="ECO:0000313" key="1">
    <source>
        <dbReference type="EMBL" id="EMO05709.1"/>
    </source>
</evidence>
<name>M6RM80_LEPIR</name>
<organism evidence="1 2">
    <name type="scientific">Leptospira interrogans serovar Icterohaemorrhagiae str. Verdun HP</name>
    <dbReference type="NCBI Taxonomy" id="1049910"/>
    <lineage>
        <taxon>Bacteria</taxon>
        <taxon>Pseudomonadati</taxon>
        <taxon>Spirochaetota</taxon>
        <taxon>Spirochaetia</taxon>
        <taxon>Leptospirales</taxon>
        <taxon>Leptospiraceae</taxon>
        <taxon>Leptospira</taxon>
    </lineage>
</organism>
<sequence>MYNLERTNSISVVEMETKGNLSWHRIPSKAYAEGTEPEKKCSSIFMLIGVQIVKRSRNLLKVTPL</sequence>
<gene>
    <name evidence="1" type="ORF">LEP1GSC116_3911</name>
</gene>
<protein>
    <submittedName>
        <fullName evidence="1">Uncharacterized protein</fullName>
    </submittedName>
</protein>
<comment type="caution">
    <text evidence="1">The sequence shown here is derived from an EMBL/GenBank/DDBJ whole genome shotgun (WGS) entry which is preliminary data.</text>
</comment>
<accession>M6RM80</accession>
<dbReference type="AlphaFoldDB" id="M6RM80"/>
<evidence type="ECO:0000313" key="2">
    <source>
        <dbReference type="Proteomes" id="UP000012092"/>
    </source>
</evidence>
<reference evidence="1 2" key="1">
    <citation type="submission" date="2013-01" db="EMBL/GenBank/DDBJ databases">
        <authorList>
            <person name="Harkins D.M."/>
            <person name="Durkin A.S."/>
            <person name="Brinkac L.M."/>
            <person name="Haft D.H."/>
            <person name="Selengut J.D."/>
            <person name="Sanka R."/>
            <person name="DePew J."/>
            <person name="Purushe J."/>
            <person name="Picardeau M."/>
            <person name="Werts C."/>
            <person name="Goarant C."/>
            <person name="Vinetz J.M."/>
            <person name="Sutton G.G."/>
            <person name="Nierman W.C."/>
            <person name="Fouts D.E."/>
        </authorList>
    </citation>
    <scope>NUCLEOTIDE SEQUENCE [LARGE SCALE GENOMIC DNA]</scope>
    <source>
        <strain evidence="1 2">Verdun HP</strain>
    </source>
</reference>